<dbReference type="OMA" id="QFFITTY"/>
<dbReference type="InterPro" id="IPR020892">
    <property type="entry name" value="Cyclophilin-type_PPIase_CS"/>
</dbReference>
<dbReference type="PANTHER" id="PTHR11071">
    <property type="entry name" value="PEPTIDYL-PROLYL CIS-TRANS ISOMERASE"/>
    <property type="match status" value="1"/>
</dbReference>
<keyword evidence="3" id="KW-0677">Repeat</keyword>
<keyword evidence="4 7" id="KW-0802">TPR repeat</keyword>
<evidence type="ECO:0000313" key="10">
    <source>
        <dbReference type="Proteomes" id="UP000190831"/>
    </source>
</evidence>
<dbReference type="InterPro" id="IPR019734">
    <property type="entry name" value="TPR_rpt"/>
</dbReference>
<evidence type="ECO:0000256" key="5">
    <source>
        <dbReference type="ARBA" id="ARBA00023110"/>
    </source>
</evidence>
<evidence type="ECO:0000256" key="7">
    <source>
        <dbReference type="PROSITE-ProRule" id="PRU00339"/>
    </source>
</evidence>
<dbReference type="PANTHER" id="PTHR11071:SF561">
    <property type="entry name" value="PEPTIDYL-PROLYL CIS-TRANS ISOMERASE D-RELATED"/>
    <property type="match status" value="1"/>
</dbReference>
<dbReference type="PRINTS" id="PR00153">
    <property type="entry name" value="CSAPPISMRASE"/>
</dbReference>
<name>A0A1G4MFV5_LACFM</name>
<keyword evidence="5" id="KW-0697">Rotamase</keyword>
<feature type="repeat" description="TPR" evidence="7">
    <location>
        <begin position="330"/>
        <end position="363"/>
    </location>
</feature>
<accession>A0A1G4MFV5</accession>
<dbReference type="GO" id="GO:0005829">
    <property type="term" value="C:cytosol"/>
    <property type="evidence" value="ECO:0007669"/>
    <property type="project" value="TreeGrafter"/>
</dbReference>
<dbReference type="Pfam" id="PF00160">
    <property type="entry name" value="Pro_isomerase"/>
    <property type="match status" value="1"/>
</dbReference>
<dbReference type="GO" id="GO:0003755">
    <property type="term" value="F:peptidyl-prolyl cis-trans isomerase activity"/>
    <property type="evidence" value="ECO:0007669"/>
    <property type="project" value="UniProtKB-KW"/>
</dbReference>
<dbReference type="GO" id="GO:0051082">
    <property type="term" value="F:unfolded protein binding"/>
    <property type="evidence" value="ECO:0007669"/>
    <property type="project" value="UniProtKB-ARBA"/>
</dbReference>
<evidence type="ECO:0000256" key="6">
    <source>
        <dbReference type="ARBA" id="ARBA00023235"/>
    </source>
</evidence>
<dbReference type="Pfam" id="PF00515">
    <property type="entry name" value="TPR_1"/>
    <property type="match status" value="1"/>
</dbReference>
<dbReference type="SMART" id="SM00028">
    <property type="entry name" value="TPR"/>
    <property type="match status" value="3"/>
</dbReference>
<dbReference type="InterPro" id="IPR011990">
    <property type="entry name" value="TPR-like_helical_dom_sf"/>
</dbReference>
<keyword evidence="6" id="KW-0413">Isomerase</keyword>
<dbReference type="STRING" id="4955.A0A1G4MFV5"/>
<reference evidence="10" key="1">
    <citation type="submission" date="2016-03" db="EMBL/GenBank/DDBJ databases">
        <authorList>
            <person name="Devillers H."/>
        </authorList>
    </citation>
    <scope>NUCLEOTIDE SEQUENCE [LARGE SCALE GENOMIC DNA]</scope>
</reference>
<feature type="domain" description="PPIase cyclophilin-type" evidence="8">
    <location>
        <begin position="7"/>
        <end position="196"/>
    </location>
</feature>
<dbReference type="PROSITE" id="PS50072">
    <property type="entry name" value="CSA_PPIASE_2"/>
    <property type="match status" value="1"/>
</dbReference>
<comment type="catalytic activity">
    <reaction evidence="1">
        <text>[protein]-peptidylproline (omega=180) = [protein]-peptidylproline (omega=0)</text>
        <dbReference type="Rhea" id="RHEA:16237"/>
        <dbReference type="Rhea" id="RHEA-COMP:10747"/>
        <dbReference type="Rhea" id="RHEA-COMP:10748"/>
        <dbReference type="ChEBI" id="CHEBI:83833"/>
        <dbReference type="ChEBI" id="CHEBI:83834"/>
        <dbReference type="EC" id="5.2.1.8"/>
    </reaction>
</comment>
<dbReference type="GO" id="GO:0042026">
    <property type="term" value="P:protein refolding"/>
    <property type="evidence" value="ECO:0007669"/>
    <property type="project" value="UniProtKB-ARBA"/>
</dbReference>
<protein>
    <recommendedName>
        <fullName evidence="2">peptidylprolyl isomerase</fullName>
        <ecNumber evidence="2">5.2.1.8</ecNumber>
    </recommendedName>
</protein>
<dbReference type="Gene3D" id="1.25.40.10">
    <property type="entry name" value="Tetratricopeptide repeat domain"/>
    <property type="match status" value="1"/>
</dbReference>
<dbReference type="Proteomes" id="UP000190831">
    <property type="component" value="Chromosome F"/>
</dbReference>
<evidence type="ECO:0000256" key="3">
    <source>
        <dbReference type="ARBA" id="ARBA00022737"/>
    </source>
</evidence>
<dbReference type="PROSITE" id="PS50005">
    <property type="entry name" value="TPR"/>
    <property type="match status" value="1"/>
</dbReference>
<dbReference type="EMBL" id="LT598490">
    <property type="protein sequence ID" value="SCW02673.1"/>
    <property type="molecule type" value="Genomic_DNA"/>
</dbReference>
<dbReference type="InterPro" id="IPR002130">
    <property type="entry name" value="Cyclophilin-type_PPIase_dom"/>
</dbReference>
<dbReference type="InterPro" id="IPR029000">
    <property type="entry name" value="Cyclophilin-like_dom_sf"/>
</dbReference>
<dbReference type="GO" id="GO:0016018">
    <property type="term" value="F:cyclosporin A binding"/>
    <property type="evidence" value="ECO:0007669"/>
    <property type="project" value="TreeGrafter"/>
</dbReference>
<evidence type="ECO:0000256" key="2">
    <source>
        <dbReference type="ARBA" id="ARBA00013194"/>
    </source>
</evidence>
<dbReference type="FunFam" id="1.25.40.10:FF:000029">
    <property type="entry name" value="peptidyl-prolyl cis-trans isomerase D"/>
    <property type="match status" value="1"/>
</dbReference>
<dbReference type="EC" id="5.2.1.8" evidence="2"/>
<dbReference type="PROSITE" id="PS00170">
    <property type="entry name" value="CSA_PPIASE_1"/>
    <property type="match status" value="1"/>
</dbReference>
<dbReference type="SUPFAM" id="SSF48452">
    <property type="entry name" value="TPR-like"/>
    <property type="match status" value="1"/>
</dbReference>
<evidence type="ECO:0000259" key="8">
    <source>
        <dbReference type="PROSITE" id="PS50072"/>
    </source>
</evidence>
<dbReference type="AlphaFoldDB" id="A0A1G4MFV5"/>
<dbReference type="SUPFAM" id="SSF50891">
    <property type="entry name" value="Cyclophilin-like"/>
    <property type="match status" value="1"/>
</dbReference>
<gene>
    <name evidence="9" type="ORF">LAFE_0F11804G</name>
</gene>
<keyword evidence="10" id="KW-1185">Reference proteome</keyword>
<sequence length="393" mass="44749">MSCSAVYLDIRIGDEKIGRIVAELFHDKAPKSASNFYHLCKGDIKIDGNQLSYKNNYFHRIVKNFIVQAGDIIFGSGKFEKSDVIGKGGCSIYSTAEEWSKRDEETYGPSCFGNFPDENLGEFDQPFYLAMANLGVPDSNSSQFFITTCASPHLNGKHSIFGRVTHGKSVVHTIENSKVDEDGFPLKPILIEDCGEWQTSMGVPLFNASNSTLGGDIYEEYPDDDQNFDGESFAEAYKAANTIKESGTLFFKKQDYQNALFKYKKSLRYLNEYIPDTEIDEEHNLKFTDLKMKLYLNISLVLFKLQRYDDAITQTDYLLDMEGVQQLSRAKAFYRRGNCHLALKRLESALEDFKKCKENNPDDTVVDKKIQEVEDRLNAIKQKTKKNIAKFFS</sequence>
<evidence type="ECO:0000256" key="1">
    <source>
        <dbReference type="ARBA" id="ARBA00000971"/>
    </source>
</evidence>
<evidence type="ECO:0000256" key="4">
    <source>
        <dbReference type="ARBA" id="ARBA00022803"/>
    </source>
</evidence>
<dbReference type="OrthoDB" id="407558at2759"/>
<organism evidence="9 10">
    <name type="scientific">Lachancea fermentati</name>
    <name type="common">Zygosaccharomyces fermentati</name>
    <dbReference type="NCBI Taxonomy" id="4955"/>
    <lineage>
        <taxon>Eukaryota</taxon>
        <taxon>Fungi</taxon>
        <taxon>Dikarya</taxon>
        <taxon>Ascomycota</taxon>
        <taxon>Saccharomycotina</taxon>
        <taxon>Saccharomycetes</taxon>
        <taxon>Saccharomycetales</taxon>
        <taxon>Saccharomycetaceae</taxon>
        <taxon>Lachancea</taxon>
    </lineage>
</organism>
<dbReference type="Gene3D" id="2.40.100.10">
    <property type="entry name" value="Cyclophilin-like"/>
    <property type="match status" value="1"/>
</dbReference>
<proteinExistence type="predicted"/>
<evidence type="ECO:0000313" key="9">
    <source>
        <dbReference type="EMBL" id="SCW02673.1"/>
    </source>
</evidence>